<dbReference type="GO" id="GO:0010468">
    <property type="term" value="P:regulation of gene expression"/>
    <property type="evidence" value="ECO:0007669"/>
    <property type="project" value="InterPro"/>
</dbReference>
<evidence type="ECO:0000313" key="2">
    <source>
        <dbReference type="Proteomes" id="UP000188603"/>
    </source>
</evidence>
<name>A0A1U9K357_9BACL</name>
<reference evidence="1 2" key="1">
    <citation type="journal article" date="2015" name="Int. J. Syst. Evol. Microbiol.">
        <title>Novibacillus thermophilus gen. nov., sp. nov., a Gram-staining-negative and moderately thermophilic member of the family Thermoactinomycetaceae.</title>
        <authorList>
            <person name="Yang G."/>
            <person name="Chen J."/>
            <person name="Zhou S."/>
        </authorList>
    </citation>
    <scope>NUCLEOTIDE SEQUENCE [LARGE SCALE GENOMIC DNA]</scope>
    <source>
        <strain evidence="1 2">SG-1</strain>
    </source>
</reference>
<dbReference type="RefSeq" id="WP_077718281.1">
    <property type="nucleotide sequence ID" value="NZ_CP019699.1"/>
</dbReference>
<organism evidence="1 2">
    <name type="scientific">Novibacillus thermophilus</name>
    <dbReference type="NCBI Taxonomy" id="1471761"/>
    <lineage>
        <taxon>Bacteria</taxon>
        <taxon>Bacillati</taxon>
        <taxon>Bacillota</taxon>
        <taxon>Bacilli</taxon>
        <taxon>Bacillales</taxon>
        <taxon>Thermoactinomycetaceae</taxon>
        <taxon>Novibacillus</taxon>
    </lineage>
</organism>
<dbReference type="Proteomes" id="UP000188603">
    <property type="component" value="Chromosome"/>
</dbReference>
<dbReference type="EMBL" id="CP019699">
    <property type="protein sequence ID" value="AQS54465.1"/>
    <property type="molecule type" value="Genomic_DNA"/>
</dbReference>
<dbReference type="OrthoDB" id="2084556at2"/>
<dbReference type="InterPro" id="IPR020115">
    <property type="entry name" value="Fin"/>
</dbReference>
<protein>
    <recommendedName>
        <fullName evidence="3">Peptide ABC transporter permease</fullName>
    </recommendedName>
</protein>
<evidence type="ECO:0000313" key="1">
    <source>
        <dbReference type="EMBL" id="AQS54465.1"/>
    </source>
</evidence>
<accession>A0A1U9K357</accession>
<dbReference type="AlphaFoldDB" id="A0A1U9K357"/>
<proteinExistence type="predicted"/>
<dbReference type="STRING" id="1471761.B0W44_00285"/>
<dbReference type="Pfam" id="PF10955">
    <property type="entry name" value="Fin"/>
    <property type="match status" value="1"/>
</dbReference>
<evidence type="ECO:0008006" key="3">
    <source>
        <dbReference type="Google" id="ProtNLM"/>
    </source>
</evidence>
<keyword evidence="2" id="KW-1185">Reference proteome</keyword>
<gene>
    <name evidence="1" type="ORF">B0W44_00285</name>
</gene>
<dbReference type="KEGG" id="ntr:B0W44_00285"/>
<sequence>MAINYVCRYCKTPLGQLNQVALSEERLGFHVLTAEERKDIITYDAFGNMTVRVICDHCKEAIEEHPELSYTNLLQ</sequence>